<evidence type="ECO:0000256" key="2">
    <source>
        <dbReference type="ARBA" id="ARBA00004167"/>
    </source>
</evidence>
<protein>
    <submittedName>
        <fullName evidence="15">NAC domain protein 13</fullName>
    </submittedName>
</protein>
<evidence type="ECO:0000256" key="12">
    <source>
        <dbReference type="SAM" id="Phobius"/>
    </source>
</evidence>
<evidence type="ECO:0000313" key="16">
    <source>
        <dbReference type="Proteomes" id="UP000006548"/>
    </source>
</evidence>
<evidence type="ECO:0007829" key="19">
    <source>
        <dbReference type="ProteomicsDB" id="A0A1P8AVU3"/>
    </source>
</evidence>
<reference evidence="16" key="2">
    <citation type="journal article" date="2017" name="Plant J.">
        <title>Araport11: a complete reannotation of the Arabidopsis thaliana reference genome.</title>
        <authorList>
            <person name="Cheng C.Y."/>
            <person name="Krishnakumar V."/>
            <person name="Chan A.P."/>
            <person name="Thibaud-Nissen F."/>
            <person name="Schobel S."/>
            <person name="Town C.D."/>
        </authorList>
    </citation>
    <scope>GENOME REANNOTATION</scope>
    <source>
        <strain evidence="16">cv. Columbia</strain>
    </source>
</reference>
<keyword evidence="18 19" id="KW-1267">Proteomics identification</keyword>
<dbReference type="Araport" id="AT1G32870"/>
<feature type="transmembrane region" description="Helical" evidence="12">
    <location>
        <begin position="535"/>
        <end position="555"/>
    </location>
</feature>
<evidence type="ECO:0000256" key="9">
    <source>
        <dbReference type="ARBA" id="ARBA00023163"/>
    </source>
</evidence>
<evidence type="ECO:0000313" key="17">
    <source>
        <dbReference type="TAIR" id="AT1G32870"/>
    </source>
</evidence>
<keyword evidence="7 12" id="KW-0472">Membrane</keyword>
<evidence type="ECO:0000313" key="15">
    <source>
        <dbReference type="EMBL" id="ANM60762.1"/>
    </source>
</evidence>
<gene>
    <name evidence="15 17" type="primary">NAC13</name>
    <name evidence="15" type="synonym">ANAC013</name>
    <name evidence="15" type="synonym">ANAC13</name>
    <name evidence="15" type="synonym">NAC domain protein 13</name>
    <name evidence="14 15" type="ordered locus">At1g32870</name>
    <name evidence="15" type="ORF">F9L11.7</name>
    <name evidence="15" type="ORF">F9L11_7</name>
</gene>
<evidence type="ECO:0000256" key="1">
    <source>
        <dbReference type="ARBA" id="ARBA00004123"/>
    </source>
</evidence>
<evidence type="ECO:0000256" key="11">
    <source>
        <dbReference type="SAM" id="MobiDB-lite"/>
    </source>
</evidence>
<evidence type="ECO:0000259" key="13">
    <source>
        <dbReference type="PROSITE" id="PS51005"/>
    </source>
</evidence>
<keyword evidence="9" id="KW-0804">Transcription</keyword>
<dbReference type="GeneID" id="840181"/>
<proteinExistence type="evidence at protein level"/>
<dbReference type="GO" id="GO:0005634">
    <property type="term" value="C:nucleus"/>
    <property type="evidence" value="ECO:0007669"/>
    <property type="project" value="UniProtKB-SubCell"/>
</dbReference>
<dbReference type="PROSITE" id="PS51005">
    <property type="entry name" value="NAC"/>
    <property type="match status" value="1"/>
</dbReference>
<dbReference type="FunFam" id="2.170.150.80:FF:000006">
    <property type="entry name" value="NAC domain-containing protein 100-like"/>
    <property type="match status" value="1"/>
</dbReference>
<accession>A0A1P8AVU3</accession>
<evidence type="ECO:0007829" key="18">
    <source>
        <dbReference type="PeptideAtlas" id="A0A1P8AVU3"/>
    </source>
</evidence>
<sequence>MKNKIFPQNKTLLPFGTEKSKLFRVFFFVITREKKVMDLSVENGGLAPGFRFHPTDEELVVYYLKRKIRRKKLRVEAIGETDVYKFDPEELPEKALYKTRDRQWFFFSLRDRKHGSRSSRATERGYWKATGKDRVIHCDSRPVGEKKTLVFHRGRAPNGERTNWVMHEYTLHKEELKRCGGEDVKDAYVLYKIYKKSGSGPKNGEQYGAPFIEEEWAEDDDDDVDEPANQLVVSASVDNSLWGKGLNQSELDDNDIEELMSQVRDQSGPTLQQNGVSGLNSHVDTYNLENLEEDMYLEINDLMEPEPEPTSVEVMENNWNEDGSGLLNDDDFVGADSYFLDLGVTNPQLDFVSGDLKNGFAQSLQVNTSLMTYQANNNQFQQQSGKNQASNWPLRNSYTRQINNGSSWVQELNNDGLTVTRFGEAPGTGDSSEFLNPVPSGISTTNEDDPSKDESSKFASSVWTFLESIPAKPAYASENPFVKLNLVRMSTSGGRFRFTSKSTGNNVVVMDSDSAVKRNKSGGNNDKKKKKNKGFFCLSIIGALCALFWVIIGTMGGSGRPLLW</sequence>
<evidence type="ECO:0000256" key="6">
    <source>
        <dbReference type="ARBA" id="ARBA00023125"/>
    </source>
</evidence>
<dbReference type="RefSeq" id="NP_001323024.1">
    <property type="nucleotide sequence ID" value="NM_001333020.1"/>
</dbReference>
<evidence type="ECO:0000256" key="4">
    <source>
        <dbReference type="ARBA" id="ARBA00022989"/>
    </source>
</evidence>
<dbReference type="ExpressionAtlas" id="A0A1P8AVU3">
    <property type="expression patterns" value="baseline and differential"/>
</dbReference>
<dbReference type="EMBL" id="CP002684">
    <property type="protein sequence ID" value="ANM60762.1"/>
    <property type="molecule type" value="Genomic_DNA"/>
</dbReference>
<evidence type="ECO:0000313" key="14">
    <source>
        <dbReference type="Araport" id="AT1G32870"/>
    </source>
</evidence>
<feature type="region of interest" description="Disordered" evidence="11">
    <location>
        <begin position="424"/>
        <end position="455"/>
    </location>
</feature>
<dbReference type="InterPro" id="IPR036093">
    <property type="entry name" value="NAC_dom_sf"/>
</dbReference>
<dbReference type="OMA" id="SESWTHE"/>
<dbReference type="PANTHER" id="PTHR31744">
    <property type="entry name" value="PROTEIN CUP-SHAPED COTYLEDON 2-RELATED"/>
    <property type="match status" value="1"/>
</dbReference>
<comment type="subcellular location">
    <subcellularLocation>
        <location evidence="2">Membrane</location>
        <topology evidence="2">Single-pass membrane protein</topology>
    </subcellularLocation>
    <subcellularLocation>
        <location evidence="1">Nucleus</location>
    </subcellularLocation>
</comment>
<keyword evidence="5" id="KW-0805">Transcription regulation</keyword>
<evidence type="ECO:0000256" key="7">
    <source>
        <dbReference type="ARBA" id="ARBA00023136"/>
    </source>
</evidence>
<keyword evidence="8" id="KW-0010">Activator</keyword>
<dbReference type="ProteomicsDB" id="205845"/>
<keyword evidence="10" id="KW-0539">Nucleus</keyword>
<dbReference type="GO" id="GO:0016020">
    <property type="term" value="C:membrane"/>
    <property type="evidence" value="ECO:0007669"/>
    <property type="project" value="UniProtKB-SubCell"/>
</dbReference>
<evidence type="ECO:0000256" key="8">
    <source>
        <dbReference type="ARBA" id="ARBA00023159"/>
    </source>
</evidence>
<dbReference type="GO" id="GO:0000976">
    <property type="term" value="F:transcription cis-regulatory region binding"/>
    <property type="evidence" value="ECO:0007669"/>
    <property type="project" value="UniProtKB-ARBA"/>
</dbReference>
<keyword evidence="3 12" id="KW-0812">Transmembrane</keyword>
<dbReference type="SUPFAM" id="SSF101941">
    <property type="entry name" value="NAC domain"/>
    <property type="match status" value="1"/>
</dbReference>
<reference evidence="15 16" key="1">
    <citation type="journal article" date="2000" name="Nature">
        <title>Sequence and analysis of chromosome 1 of the plant Arabidopsis thaliana.</title>
        <authorList>
            <person name="Theologis A."/>
            <person name="Ecker J.R."/>
            <person name="Palm C.J."/>
            <person name="Federspiel N.A."/>
            <person name="Kaul S."/>
            <person name="White O."/>
            <person name="Alonso J."/>
            <person name="Altafi H."/>
            <person name="Araujo R."/>
            <person name="Bowman C.L."/>
            <person name="Brooks S.Y."/>
            <person name="Buehler E."/>
            <person name="Chan A."/>
            <person name="Chao Q."/>
            <person name="Chen H."/>
            <person name="Cheuk R.F."/>
            <person name="Chin C.W."/>
            <person name="Chung M.K."/>
            <person name="Conn L."/>
            <person name="Conway A.B."/>
            <person name="Conway A.R."/>
            <person name="Creasy T.H."/>
            <person name="Dewar K."/>
            <person name="Dunn P."/>
            <person name="Etgu P."/>
            <person name="Feldblyum T.V."/>
            <person name="Feng J."/>
            <person name="Fong B."/>
            <person name="Fujii C.Y."/>
            <person name="Gill J.E."/>
            <person name="Goldsmith A.D."/>
            <person name="Haas B."/>
            <person name="Hansen N.F."/>
            <person name="Hughes B."/>
            <person name="Huizar L."/>
            <person name="Hunter J.L."/>
            <person name="Jenkins J."/>
            <person name="Johnson-Hopson C."/>
            <person name="Khan S."/>
            <person name="Khaykin E."/>
            <person name="Kim C.J."/>
            <person name="Koo H.L."/>
            <person name="Kremenetskaia I."/>
            <person name="Kurtz D.B."/>
            <person name="Kwan A."/>
            <person name="Lam B."/>
            <person name="Langin-Hooper S."/>
            <person name="Lee A."/>
            <person name="Lee J.M."/>
            <person name="Lenz C.A."/>
            <person name="Li J.H."/>
            <person name="Li Y."/>
            <person name="Lin X."/>
            <person name="Liu S.X."/>
            <person name="Liu Z.A."/>
            <person name="Luros J.S."/>
            <person name="Maiti R."/>
            <person name="Marziali A."/>
            <person name="Militscher J."/>
            <person name="Miranda M."/>
            <person name="Nguyen M."/>
            <person name="Nierman W.C."/>
            <person name="Osborne B.I."/>
            <person name="Pai G."/>
            <person name="Peterson J."/>
            <person name="Pham P.K."/>
            <person name="Rizzo M."/>
            <person name="Rooney T."/>
            <person name="Rowley D."/>
            <person name="Sakano H."/>
            <person name="Salzberg S.L."/>
            <person name="Schwartz J.R."/>
            <person name="Shinn P."/>
            <person name="Southwick A.M."/>
            <person name="Sun H."/>
            <person name="Tallon L.J."/>
            <person name="Tambunga G."/>
            <person name="Toriumi M.J."/>
            <person name="Town C.D."/>
            <person name="Utterback T."/>
            <person name="Van Aken S."/>
            <person name="Vaysberg M."/>
            <person name="Vysotskaia V.S."/>
            <person name="Walker M."/>
            <person name="Wu D."/>
            <person name="Yu G."/>
            <person name="Fraser C.M."/>
            <person name="Venter J.C."/>
            <person name="Davis R.W."/>
        </authorList>
    </citation>
    <scope>NUCLEOTIDE SEQUENCE [LARGE SCALE GENOMIC DNA]</scope>
    <source>
        <strain evidence="16">cv. Columbia</strain>
    </source>
</reference>
<evidence type="ECO:0000256" key="5">
    <source>
        <dbReference type="ARBA" id="ARBA00023015"/>
    </source>
</evidence>
<keyword evidence="4 12" id="KW-1133">Transmembrane helix</keyword>
<organism evidence="15 16">
    <name type="scientific">Arabidopsis thaliana</name>
    <name type="common">Mouse-ear cress</name>
    <dbReference type="NCBI Taxonomy" id="3702"/>
    <lineage>
        <taxon>Eukaryota</taxon>
        <taxon>Viridiplantae</taxon>
        <taxon>Streptophyta</taxon>
        <taxon>Embryophyta</taxon>
        <taxon>Tracheophyta</taxon>
        <taxon>Spermatophyta</taxon>
        <taxon>Magnoliopsida</taxon>
        <taxon>eudicotyledons</taxon>
        <taxon>Gunneridae</taxon>
        <taxon>Pentapetalae</taxon>
        <taxon>rosids</taxon>
        <taxon>malvids</taxon>
        <taxon>Brassicales</taxon>
        <taxon>Brassicaceae</taxon>
        <taxon>Camelineae</taxon>
        <taxon>Arabidopsis</taxon>
    </lineage>
</organism>
<dbReference type="Pfam" id="PF02365">
    <property type="entry name" value="NAM"/>
    <property type="match status" value="1"/>
</dbReference>
<evidence type="ECO:0000256" key="10">
    <source>
        <dbReference type="ARBA" id="ARBA00023242"/>
    </source>
</evidence>
<dbReference type="Gene3D" id="2.170.150.80">
    <property type="entry name" value="NAC domain"/>
    <property type="match status" value="1"/>
</dbReference>
<dbReference type="PANTHER" id="PTHR31744:SF216">
    <property type="entry name" value="NAC TRANSCRIPTION FACTOR"/>
    <property type="match status" value="1"/>
</dbReference>
<dbReference type="SMR" id="A0A1P8AVU3"/>
<dbReference type="InterPro" id="IPR003441">
    <property type="entry name" value="NAC-dom"/>
</dbReference>
<keyword evidence="6" id="KW-0238">DNA-binding</keyword>
<dbReference type="TAIR" id="AT1G32870">
    <property type="gene designation" value="NAC13"/>
</dbReference>
<name>A0A1P8AVU3_ARATH</name>
<evidence type="ECO:0000256" key="3">
    <source>
        <dbReference type="ARBA" id="ARBA00022692"/>
    </source>
</evidence>
<dbReference type="GO" id="GO:0006355">
    <property type="term" value="P:regulation of DNA-templated transcription"/>
    <property type="evidence" value="ECO:0007669"/>
    <property type="project" value="InterPro"/>
</dbReference>
<keyword evidence="16" id="KW-1185">Reference proteome</keyword>
<feature type="domain" description="NAC" evidence="13">
    <location>
        <begin position="46"/>
        <end position="196"/>
    </location>
</feature>
<dbReference type="Proteomes" id="UP000006548">
    <property type="component" value="Chromosome 1"/>
</dbReference>
<dbReference type="AlphaFoldDB" id="A0A1P8AVU3"/>